<dbReference type="FunFam" id="3.30.420.10:FF:000045">
    <property type="entry name" value="3'-5' exonuclease DinG"/>
    <property type="match status" value="1"/>
</dbReference>
<dbReference type="OrthoDB" id="9803913at2"/>
<dbReference type="GO" id="GO:0045004">
    <property type="term" value="P:DNA replication proofreading"/>
    <property type="evidence" value="ECO:0007669"/>
    <property type="project" value="TreeGrafter"/>
</dbReference>
<dbReference type="InterPro" id="IPR047296">
    <property type="entry name" value="GIY-YIG_UvrC_Cho"/>
</dbReference>
<dbReference type="SUPFAM" id="SSF53098">
    <property type="entry name" value="Ribonuclease H-like"/>
    <property type="match status" value="1"/>
</dbReference>
<dbReference type="InterPro" id="IPR006054">
    <property type="entry name" value="DnaQ"/>
</dbReference>
<dbReference type="EC" id="2.7.7.7" evidence="1"/>
<dbReference type="InterPro" id="IPR013520">
    <property type="entry name" value="Ribonucl_H"/>
</dbReference>
<feature type="domain" description="GIY-YIG" evidence="5">
    <location>
        <begin position="200"/>
        <end position="278"/>
    </location>
</feature>
<name>A0A1H9YTC6_9PROT</name>
<reference evidence="6 7" key="1">
    <citation type="submission" date="2016-10" db="EMBL/GenBank/DDBJ databases">
        <authorList>
            <person name="de Groot N.N."/>
        </authorList>
    </citation>
    <scope>NUCLEOTIDE SEQUENCE [LARGE SCALE GENOMIC DNA]</scope>
    <source>
        <strain evidence="6 7">Nl7</strain>
    </source>
</reference>
<dbReference type="GO" id="GO:0005829">
    <property type="term" value="C:cytosol"/>
    <property type="evidence" value="ECO:0007669"/>
    <property type="project" value="TreeGrafter"/>
</dbReference>
<dbReference type="GO" id="GO:0003887">
    <property type="term" value="F:DNA-directed DNA polymerase activity"/>
    <property type="evidence" value="ECO:0007669"/>
    <property type="project" value="UniProtKB-EC"/>
</dbReference>
<dbReference type="GO" id="GO:0003677">
    <property type="term" value="F:DNA binding"/>
    <property type="evidence" value="ECO:0007669"/>
    <property type="project" value="InterPro"/>
</dbReference>
<protein>
    <recommendedName>
        <fullName evidence="1">DNA-directed DNA polymerase</fullName>
        <ecNumber evidence="1">2.7.7.7</ecNumber>
    </recommendedName>
</protein>
<dbReference type="Pfam" id="PF01541">
    <property type="entry name" value="GIY-YIG"/>
    <property type="match status" value="1"/>
</dbReference>
<dbReference type="Gene3D" id="3.30.420.10">
    <property type="entry name" value="Ribonuclease H-like superfamily/Ribonuclease H"/>
    <property type="match status" value="1"/>
</dbReference>
<dbReference type="Pfam" id="PF00929">
    <property type="entry name" value="RNase_T"/>
    <property type="match status" value="1"/>
</dbReference>
<accession>A0A1H9YTC6</accession>
<dbReference type="EMBL" id="FOHI01000001">
    <property type="protein sequence ID" value="SES72338.1"/>
    <property type="molecule type" value="Genomic_DNA"/>
</dbReference>
<dbReference type="InterPro" id="IPR012337">
    <property type="entry name" value="RNaseH-like_sf"/>
</dbReference>
<dbReference type="InterPro" id="IPR000305">
    <property type="entry name" value="GIY-YIG_endonuc"/>
</dbReference>
<dbReference type="GO" id="GO:0006289">
    <property type="term" value="P:nucleotide-excision repair"/>
    <property type="evidence" value="ECO:0007669"/>
    <property type="project" value="InterPro"/>
</dbReference>
<comment type="catalytic activity">
    <reaction evidence="4">
        <text>DNA(n) + a 2'-deoxyribonucleoside 5'-triphosphate = DNA(n+1) + diphosphate</text>
        <dbReference type="Rhea" id="RHEA:22508"/>
        <dbReference type="Rhea" id="RHEA-COMP:17339"/>
        <dbReference type="Rhea" id="RHEA-COMP:17340"/>
        <dbReference type="ChEBI" id="CHEBI:33019"/>
        <dbReference type="ChEBI" id="CHEBI:61560"/>
        <dbReference type="ChEBI" id="CHEBI:173112"/>
        <dbReference type="EC" id="2.7.7.7"/>
    </reaction>
</comment>
<dbReference type="CDD" id="cd06127">
    <property type="entry name" value="DEDDh"/>
    <property type="match status" value="1"/>
</dbReference>
<dbReference type="PROSITE" id="PS50164">
    <property type="entry name" value="GIY_YIG"/>
    <property type="match status" value="1"/>
</dbReference>
<proteinExistence type="predicted"/>
<sequence length="463" mass="52190">MLPFPYVILDLETTGGTPLHDRIIEIALIRFEEGMESERWETLVNPGISIPPFITHLTGISNGMVKDAPSFGDIAHRLYSFLDGAVLAAHNVRFDYGFLKNEYRRMGALLQHKVLCTARLSRKLYPQHKSHGLDAIMQRHGLKTEVRHRAMGDVELVSAYLEMARRELGAREVQEAAAVLLKDPSLPTGLDASILEQIPDRSGVYFFYGKNGLPLYIGKSVTLRSRIMSHFSGDHASFSDMRIAQEVERVEWMETAGELGALLLESRLIKEHQPIHNKRLRRSRTLFSLKLADGSHEPQLVNIVTEEDIQPEVFGHLYGLFRSKTKAVDALRGIVRENRLCPRVVGLENGKGACFAHQLKRCNGICAGKEAPQLHYLRLKQALLPLKLKSWPYPGRIGIREYNALSGRSEVHVFDYWCHLGTVDNEAGLDDVPGTRSSMKFDLDTYKLLLKTLGKQTEVITFG</sequence>
<dbReference type="GO" id="GO:0008408">
    <property type="term" value="F:3'-5' exonuclease activity"/>
    <property type="evidence" value="ECO:0007669"/>
    <property type="project" value="TreeGrafter"/>
</dbReference>
<evidence type="ECO:0000256" key="4">
    <source>
        <dbReference type="ARBA" id="ARBA00049244"/>
    </source>
</evidence>
<evidence type="ECO:0000256" key="2">
    <source>
        <dbReference type="ARBA" id="ARBA00025483"/>
    </source>
</evidence>
<comment type="function">
    <text evidence="2">DNA polymerase III is a complex, multichain enzyme responsible for most of the replicative synthesis in bacteria. The epsilon subunit contain the editing function and is a proofreading 3'-5' exonuclease.</text>
</comment>
<evidence type="ECO:0000256" key="1">
    <source>
        <dbReference type="ARBA" id="ARBA00012417"/>
    </source>
</evidence>
<evidence type="ECO:0000313" key="6">
    <source>
        <dbReference type="EMBL" id="SES72338.1"/>
    </source>
</evidence>
<dbReference type="AlphaFoldDB" id="A0A1H9YTC6"/>
<organism evidence="6 7">
    <name type="scientific">Nitrosospira multiformis</name>
    <dbReference type="NCBI Taxonomy" id="1231"/>
    <lineage>
        <taxon>Bacteria</taxon>
        <taxon>Pseudomonadati</taxon>
        <taxon>Pseudomonadota</taxon>
        <taxon>Betaproteobacteria</taxon>
        <taxon>Nitrosomonadales</taxon>
        <taxon>Nitrosomonadaceae</taxon>
        <taxon>Nitrosospira</taxon>
    </lineage>
</organism>
<dbReference type="Proteomes" id="UP000183339">
    <property type="component" value="Unassembled WGS sequence"/>
</dbReference>
<dbReference type="InterPro" id="IPR036397">
    <property type="entry name" value="RNaseH_sf"/>
</dbReference>
<gene>
    <name evidence="6" type="ORF">SAMN05216412_101371</name>
</gene>
<dbReference type="CDD" id="cd10434">
    <property type="entry name" value="GIY-YIG_UvrC_Cho"/>
    <property type="match status" value="1"/>
</dbReference>
<dbReference type="SMART" id="SM00479">
    <property type="entry name" value="EXOIII"/>
    <property type="match status" value="1"/>
</dbReference>
<dbReference type="SMART" id="SM00465">
    <property type="entry name" value="GIYc"/>
    <property type="match status" value="1"/>
</dbReference>
<dbReference type="SUPFAM" id="SSF82771">
    <property type="entry name" value="GIY-YIG endonuclease"/>
    <property type="match status" value="1"/>
</dbReference>
<dbReference type="RefSeq" id="WP_074703984.1">
    <property type="nucleotide sequence ID" value="NZ_FOHI01000001.1"/>
</dbReference>
<evidence type="ECO:0000313" key="7">
    <source>
        <dbReference type="Proteomes" id="UP000183339"/>
    </source>
</evidence>
<dbReference type="InterPro" id="IPR035901">
    <property type="entry name" value="GIY-YIG_endonuc_sf"/>
</dbReference>
<dbReference type="Gene3D" id="3.40.1440.10">
    <property type="entry name" value="GIY-YIG endonuclease"/>
    <property type="match status" value="1"/>
</dbReference>
<comment type="subunit">
    <text evidence="3">DNA polymerase III contains a core (composed of alpha, epsilon and theta chains) that associates with a tau subunit. This core dimerizes to form the POLIII' complex. PolIII' associates with the gamma complex (composed of gamma, delta, delta', psi and chi chains) and with the beta chain to form the complete DNA polymerase III complex.</text>
</comment>
<evidence type="ECO:0000256" key="3">
    <source>
        <dbReference type="ARBA" id="ARBA00026073"/>
    </source>
</evidence>
<dbReference type="PANTHER" id="PTHR30231">
    <property type="entry name" value="DNA POLYMERASE III SUBUNIT EPSILON"/>
    <property type="match status" value="1"/>
</dbReference>
<dbReference type="PANTHER" id="PTHR30231:SF37">
    <property type="entry name" value="EXODEOXYRIBONUCLEASE 10"/>
    <property type="match status" value="1"/>
</dbReference>
<dbReference type="NCBIfam" id="TIGR00573">
    <property type="entry name" value="dnaq"/>
    <property type="match status" value="1"/>
</dbReference>
<evidence type="ECO:0000259" key="5">
    <source>
        <dbReference type="PROSITE" id="PS50164"/>
    </source>
</evidence>